<dbReference type="EMBL" id="FN648405">
    <property type="protein sequence ID" value="CBJ30953.1"/>
    <property type="molecule type" value="Genomic_DNA"/>
</dbReference>
<keyword evidence="5" id="KW-0804">Transcription</keyword>
<feature type="compositionally biased region" description="Polar residues" evidence="7">
    <location>
        <begin position="711"/>
        <end position="720"/>
    </location>
</feature>
<evidence type="ECO:0000256" key="5">
    <source>
        <dbReference type="ARBA" id="ARBA00023163"/>
    </source>
</evidence>
<evidence type="ECO:0000256" key="2">
    <source>
        <dbReference type="ARBA" id="ARBA00023015"/>
    </source>
</evidence>
<keyword evidence="6" id="KW-0539">Nucleus</keyword>
<keyword evidence="10" id="KW-1185">Reference proteome</keyword>
<dbReference type="InterPro" id="IPR003035">
    <property type="entry name" value="RWP-RK_dom"/>
</dbReference>
<evidence type="ECO:0000256" key="6">
    <source>
        <dbReference type="ARBA" id="ARBA00023242"/>
    </source>
</evidence>
<feature type="compositionally biased region" description="Acidic residues" evidence="7">
    <location>
        <begin position="629"/>
        <end position="638"/>
    </location>
</feature>
<gene>
    <name evidence="9" type="primary">NIN-like</name>
    <name evidence="9" type="ORF">Esi_0226_0031</name>
</gene>
<feature type="compositionally biased region" description="Pro residues" evidence="7">
    <location>
        <begin position="644"/>
        <end position="653"/>
    </location>
</feature>
<feature type="domain" description="RWP-RK" evidence="8">
    <location>
        <begin position="458"/>
        <end position="542"/>
    </location>
</feature>
<dbReference type="Pfam" id="PF02042">
    <property type="entry name" value="RWP-RK"/>
    <property type="match status" value="1"/>
</dbReference>
<feature type="compositionally biased region" description="Low complexity" evidence="7">
    <location>
        <begin position="429"/>
        <end position="446"/>
    </location>
</feature>
<feature type="region of interest" description="Disordered" evidence="7">
    <location>
        <begin position="1"/>
        <end position="82"/>
    </location>
</feature>
<dbReference type="Proteomes" id="UP000002630">
    <property type="component" value="Linkage Group LG26"/>
</dbReference>
<feature type="compositionally biased region" description="Low complexity" evidence="7">
    <location>
        <begin position="11"/>
        <end position="25"/>
    </location>
</feature>
<feature type="region of interest" description="Disordered" evidence="7">
    <location>
        <begin position="604"/>
        <end position="658"/>
    </location>
</feature>
<feature type="compositionally biased region" description="Basic and acidic residues" evidence="7">
    <location>
        <begin position="604"/>
        <end position="613"/>
    </location>
</feature>
<keyword evidence="3" id="KW-0175">Coiled coil</keyword>
<dbReference type="PANTHER" id="PTHR46373">
    <property type="entry name" value="PROTEIN RKD4"/>
    <property type="match status" value="1"/>
</dbReference>
<feature type="compositionally biased region" description="Low complexity" evidence="7">
    <location>
        <begin position="614"/>
        <end position="628"/>
    </location>
</feature>
<feature type="region of interest" description="Disordered" evidence="7">
    <location>
        <begin position="675"/>
        <end position="752"/>
    </location>
</feature>
<dbReference type="InterPro" id="IPR044607">
    <property type="entry name" value="RKD-like"/>
</dbReference>
<feature type="region of interest" description="Disordered" evidence="7">
    <location>
        <begin position="141"/>
        <end position="196"/>
    </location>
</feature>
<accession>D7FS12</accession>
<name>D7FS12_ECTSI</name>
<evidence type="ECO:0000256" key="7">
    <source>
        <dbReference type="SAM" id="MobiDB-lite"/>
    </source>
</evidence>
<feature type="compositionally biased region" description="Polar residues" evidence="7">
    <location>
        <begin position="350"/>
        <end position="359"/>
    </location>
</feature>
<sequence>MAQPSGGLQDSRSQAPSLASSSRLQRGIPSFKLSDDELARSKRFRNRVPSDGSRDGAGSHEGGGPTPTTTLEGIPAPGPRSVSSFTLASDVFRMSHNSSWGSGTGSNFFGFGLPSVDGEGEDAVQRFDDATFNDLNFFTMEGIGPSDLPETAPRETSGPGLDTKPTDTRSSTDGGGPDRYSIERGGTHGGPRSDPLQPAVAKEEMVVPAIVDGTGSASNILRRASSARDVLRSASMSGRDSNRDFLEGNVFDLEGGLPTFSTAMEEYLNRQLEAAEHSLDDPAGDERAFGCMAGARDGGAGVGGTGGTGAEGHLGVAGRVGASPIEHPTRSVVVKQECRRSRGASDGVLQGTTHSQCTQEEGGGLETKAAERRTRCKRGTQQQKQKRSKHETKSESDEYADSSQSEYEPPTCTPREGKAKKGRGRRRGAAATTATRAAKTSSGSSGVRTASVSSAFLRRGGSLKRQTSEDVAARLPLEVLECFYHVPLNVAAQQLNVSLTMLKKLCRAYGVKRWPHRQVSSLDKTTSKLEDKIKTRRDGGKDAPSLVRKLTQARKRRKVIIKTASAGLDASVLNSIFTCRPGDIDEDMLLSSTDVAKAVEKVQFRQDADHKGSGAESDSAAGDNSDSNSDSDDDDDVESYGPRAKPPSPPPPAAAKKTTRIRAVFAATPAFCSKPPAVAKSVASPPPAFEPGGRSKSAATPRPGVEPGNKTAGNKPTSGSLGSGGKLCMKAGRPAEAAKKTKGDAPMTAKGRKGVTAAAAGTAANHRRLRTDYGWSLFFIHRGFLKRIAWSAAWVNRTSERIRGAGGFAADTSERKANVRLYMYV</sequence>
<dbReference type="GO" id="GO:0003677">
    <property type="term" value="F:DNA binding"/>
    <property type="evidence" value="ECO:0007669"/>
    <property type="project" value="UniProtKB-KW"/>
</dbReference>
<evidence type="ECO:0000256" key="1">
    <source>
        <dbReference type="ARBA" id="ARBA00004049"/>
    </source>
</evidence>
<dbReference type="GO" id="GO:0003700">
    <property type="term" value="F:DNA-binding transcription factor activity"/>
    <property type="evidence" value="ECO:0007669"/>
    <property type="project" value="InterPro"/>
</dbReference>
<feature type="region of interest" description="Disordered" evidence="7">
    <location>
        <begin position="320"/>
        <end position="451"/>
    </location>
</feature>
<comment type="function">
    <text evidence="1">Putative transcription factor.</text>
</comment>
<feature type="compositionally biased region" description="Basic residues" evidence="7">
    <location>
        <begin position="418"/>
        <end position="428"/>
    </location>
</feature>
<feature type="compositionally biased region" description="Basic residues" evidence="7">
    <location>
        <begin position="374"/>
        <end position="390"/>
    </location>
</feature>
<evidence type="ECO:0000259" key="8">
    <source>
        <dbReference type="PROSITE" id="PS51519"/>
    </source>
</evidence>
<evidence type="ECO:0000256" key="3">
    <source>
        <dbReference type="ARBA" id="ARBA00023054"/>
    </source>
</evidence>
<dbReference type="AlphaFoldDB" id="D7FS12"/>
<evidence type="ECO:0000313" key="10">
    <source>
        <dbReference type="Proteomes" id="UP000002630"/>
    </source>
</evidence>
<reference evidence="9 10" key="1">
    <citation type="journal article" date="2010" name="Nature">
        <title>The Ectocarpus genome and the independent evolution of multicellularity in brown algae.</title>
        <authorList>
            <person name="Cock J.M."/>
            <person name="Sterck L."/>
            <person name="Rouze P."/>
            <person name="Scornet D."/>
            <person name="Allen A.E."/>
            <person name="Amoutzias G."/>
            <person name="Anthouard V."/>
            <person name="Artiguenave F."/>
            <person name="Aury J.M."/>
            <person name="Badger J.H."/>
            <person name="Beszteri B."/>
            <person name="Billiau K."/>
            <person name="Bonnet E."/>
            <person name="Bothwell J.H."/>
            <person name="Bowler C."/>
            <person name="Boyen C."/>
            <person name="Brownlee C."/>
            <person name="Carrano C.J."/>
            <person name="Charrier B."/>
            <person name="Cho G.Y."/>
            <person name="Coelho S.M."/>
            <person name="Collen J."/>
            <person name="Corre E."/>
            <person name="Da Silva C."/>
            <person name="Delage L."/>
            <person name="Delaroque N."/>
            <person name="Dittami S.M."/>
            <person name="Doulbeau S."/>
            <person name="Elias M."/>
            <person name="Farnham G."/>
            <person name="Gachon C.M."/>
            <person name="Gschloessl B."/>
            <person name="Heesch S."/>
            <person name="Jabbari K."/>
            <person name="Jubin C."/>
            <person name="Kawai H."/>
            <person name="Kimura K."/>
            <person name="Kloareg B."/>
            <person name="Kupper F.C."/>
            <person name="Lang D."/>
            <person name="Le Bail A."/>
            <person name="Leblanc C."/>
            <person name="Lerouge P."/>
            <person name="Lohr M."/>
            <person name="Lopez P.J."/>
            <person name="Martens C."/>
            <person name="Maumus F."/>
            <person name="Michel G."/>
            <person name="Miranda-Saavedra D."/>
            <person name="Morales J."/>
            <person name="Moreau H."/>
            <person name="Motomura T."/>
            <person name="Nagasato C."/>
            <person name="Napoli C.A."/>
            <person name="Nelson D.R."/>
            <person name="Nyvall-Collen P."/>
            <person name="Peters A.F."/>
            <person name="Pommier C."/>
            <person name="Potin P."/>
            <person name="Poulain J."/>
            <person name="Quesneville H."/>
            <person name="Read B."/>
            <person name="Rensing S.A."/>
            <person name="Ritter A."/>
            <person name="Rousvoal S."/>
            <person name="Samanta M."/>
            <person name="Samson G."/>
            <person name="Schroeder D.C."/>
            <person name="Segurens B."/>
            <person name="Strittmatter M."/>
            <person name="Tonon T."/>
            <person name="Tregear J.W."/>
            <person name="Valentin K."/>
            <person name="von Dassow P."/>
            <person name="Yamagishi T."/>
            <person name="Van de Peer Y."/>
            <person name="Wincker P."/>
        </authorList>
    </citation>
    <scope>NUCLEOTIDE SEQUENCE [LARGE SCALE GENOMIC DNA]</scope>
    <source>
        <strain evidence="10">Ec32 / CCAP1310/4</strain>
    </source>
</reference>
<dbReference type="PROSITE" id="PS51519">
    <property type="entry name" value="RWP_RK"/>
    <property type="match status" value="1"/>
</dbReference>
<evidence type="ECO:0000313" key="9">
    <source>
        <dbReference type="EMBL" id="CBJ30953.1"/>
    </source>
</evidence>
<feature type="compositionally biased region" description="Polar residues" evidence="7">
    <location>
        <begin position="1"/>
        <end position="10"/>
    </location>
</feature>
<protein>
    <submittedName>
        <fullName evidence="9">NIN-like transcription factor</fullName>
    </submittedName>
</protein>
<evidence type="ECO:0000256" key="4">
    <source>
        <dbReference type="ARBA" id="ARBA00023125"/>
    </source>
</evidence>
<organism evidence="9 10">
    <name type="scientific">Ectocarpus siliculosus</name>
    <name type="common">Brown alga</name>
    <name type="synonym">Conferva siliculosa</name>
    <dbReference type="NCBI Taxonomy" id="2880"/>
    <lineage>
        <taxon>Eukaryota</taxon>
        <taxon>Sar</taxon>
        <taxon>Stramenopiles</taxon>
        <taxon>Ochrophyta</taxon>
        <taxon>PX clade</taxon>
        <taxon>Phaeophyceae</taxon>
        <taxon>Ectocarpales</taxon>
        <taxon>Ectocarpaceae</taxon>
        <taxon>Ectocarpus</taxon>
    </lineage>
</organism>
<keyword evidence="2" id="KW-0805">Transcription regulation</keyword>
<dbReference type="PANTHER" id="PTHR46373:SF2">
    <property type="entry name" value="RWP-RK DOMAIN-CONTAINING PROTEIN"/>
    <property type="match status" value="1"/>
</dbReference>
<dbReference type="EMBL" id="FN649751">
    <property type="protein sequence ID" value="CBJ30953.1"/>
    <property type="molecule type" value="Genomic_DNA"/>
</dbReference>
<proteinExistence type="predicted"/>
<dbReference type="InParanoid" id="D7FS12"/>
<dbReference type="OrthoDB" id="6270329at2759"/>
<keyword evidence="4" id="KW-0238">DNA-binding</keyword>